<dbReference type="OrthoDB" id="10066789at2759"/>
<keyword evidence="2" id="KW-1015">Disulfide bond</keyword>
<name>K0RAI7_THAOC</name>
<protein>
    <recommendedName>
        <fullName evidence="4">Peptidase S1 domain-containing protein</fullName>
    </recommendedName>
</protein>
<dbReference type="InterPro" id="IPR001254">
    <property type="entry name" value="Trypsin_dom"/>
</dbReference>
<evidence type="ECO:0000256" key="2">
    <source>
        <dbReference type="ARBA" id="ARBA00023157"/>
    </source>
</evidence>
<dbReference type="PANTHER" id="PTHR24253">
    <property type="entry name" value="TRANSMEMBRANE PROTEASE SERINE"/>
    <property type="match status" value="1"/>
</dbReference>
<sequence length="57" mass="6058">MVCTFDDEGPPERDACDADSGGPLVYNNGKEDVQVGVVSWGPPDCQVEPGVYARVSE</sequence>
<keyword evidence="1" id="KW-0843">Virulence</keyword>
<feature type="non-terminal residue" evidence="5">
    <location>
        <position position="57"/>
    </location>
</feature>
<dbReference type="InterPro" id="IPR009003">
    <property type="entry name" value="Peptidase_S1_PA"/>
</dbReference>
<dbReference type="GO" id="GO:0006508">
    <property type="term" value="P:proteolysis"/>
    <property type="evidence" value="ECO:0007669"/>
    <property type="project" value="InterPro"/>
</dbReference>
<dbReference type="AlphaFoldDB" id="K0RAI7"/>
<evidence type="ECO:0000256" key="1">
    <source>
        <dbReference type="ARBA" id="ARBA00023026"/>
    </source>
</evidence>
<dbReference type="Gene3D" id="2.40.10.10">
    <property type="entry name" value="Trypsin-like serine proteases"/>
    <property type="match status" value="1"/>
</dbReference>
<feature type="domain" description="Peptidase S1" evidence="4">
    <location>
        <begin position="1"/>
        <end position="56"/>
    </location>
</feature>
<evidence type="ECO:0000256" key="3">
    <source>
        <dbReference type="SAM" id="MobiDB-lite"/>
    </source>
</evidence>
<reference evidence="5 6" key="1">
    <citation type="journal article" date="2012" name="Genome Biol.">
        <title>Genome and low-iron response of an oceanic diatom adapted to chronic iron limitation.</title>
        <authorList>
            <person name="Lommer M."/>
            <person name="Specht M."/>
            <person name="Roy A.S."/>
            <person name="Kraemer L."/>
            <person name="Andreson R."/>
            <person name="Gutowska M.A."/>
            <person name="Wolf J."/>
            <person name="Bergner S.V."/>
            <person name="Schilhabel M.B."/>
            <person name="Klostermeier U.C."/>
            <person name="Beiko R.G."/>
            <person name="Rosenstiel P."/>
            <person name="Hippler M."/>
            <person name="Laroche J."/>
        </authorList>
    </citation>
    <scope>NUCLEOTIDE SEQUENCE [LARGE SCALE GENOMIC DNA]</scope>
    <source>
        <strain evidence="5 6">CCMP1005</strain>
    </source>
</reference>
<comment type="caution">
    <text evidence="5">The sequence shown here is derived from an EMBL/GenBank/DDBJ whole genome shotgun (WGS) entry which is preliminary data.</text>
</comment>
<keyword evidence="6" id="KW-1185">Reference proteome</keyword>
<organism evidence="5 6">
    <name type="scientific">Thalassiosira oceanica</name>
    <name type="common">Marine diatom</name>
    <dbReference type="NCBI Taxonomy" id="159749"/>
    <lineage>
        <taxon>Eukaryota</taxon>
        <taxon>Sar</taxon>
        <taxon>Stramenopiles</taxon>
        <taxon>Ochrophyta</taxon>
        <taxon>Bacillariophyta</taxon>
        <taxon>Coscinodiscophyceae</taxon>
        <taxon>Thalassiosirophycidae</taxon>
        <taxon>Thalassiosirales</taxon>
        <taxon>Thalassiosiraceae</taxon>
        <taxon>Thalassiosira</taxon>
    </lineage>
</organism>
<proteinExistence type="predicted"/>
<gene>
    <name evidence="5" type="ORF">THAOC_31839</name>
</gene>
<accession>K0RAI7</accession>
<dbReference type="EMBL" id="AGNL01044940">
    <property type="protein sequence ID" value="EJK49304.1"/>
    <property type="molecule type" value="Genomic_DNA"/>
</dbReference>
<evidence type="ECO:0000313" key="5">
    <source>
        <dbReference type="EMBL" id="EJK49304.1"/>
    </source>
</evidence>
<evidence type="ECO:0000313" key="6">
    <source>
        <dbReference type="Proteomes" id="UP000266841"/>
    </source>
</evidence>
<dbReference type="Pfam" id="PF00089">
    <property type="entry name" value="Trypsin"/>
    <property type="match status" value="1"/>
</dbReference>
<dbReference type="SUPFAM" id="SSF50494">
    <property type="entry name" value="Trypsin-like serine proteases"/>
    <property type="match status" value="1"/>
</dbReference>
<dbReference type="PANTHER" id="PTHR24253:SF153">
    <property type="entry name" value="SERINE PROTEASE HEPSIN"/>
    <property type="match status" value="1"/>
</dbReference>
<feature type="region of interest" description="Disordered" evidence="3">
    <location>
        <begin position="1"/>
        <end position="20"/>
    </location>
</feature>
<dbReference type="Proteomes" id="UP000266841">
    <property type="component" value="Unassembled WGS sequence"/>
</dbReference>
<dbReference type="InterPro" id="IPR043504">
    <property type="entry name" value="Peptidase_S1_PA_chymotrypsin"/>
</dbReference>
<dbReference type="GO" id="GO:0004252">
    <property type="term" value="F:serine-type endopeptidase activity"/>
    <property type="evidence" value="ECO:0007669"/>
    <property type="project" value="InterPro"/>
</dbReference>
<evidence type="ECO:0000259" key="4">
    <source>
        <dbReference type="Pfam" id="PF00089"/>
    </source>
</evidence>